<protein>
    <submittedName>
        <fullName evidence="1">Uncharacterized protein</fullName>
    </submittedName>
</protein>
<accession>W0FMP4</accession>
<organism evidence="1">
    <name type="scientific">uncultured bacterium Contig643</name>
    <dbReference type="NCBI Taxonomy" id="1393602"/>
    <lineage>
        <taxon>Bacteria</taxon>
        <taxon>environmental samples</taxon>
    </lineage>
</organism>
<name>W0FMP4_9BACT</name>
<dbReference type="AlphaFoldDB" id="W0FMP4"/>
<evidence type="ECO:0000313" key="1">
    <source>
        <dbReference type="EMBL" id="AHF24057.1"/>
    </source>
</evidence>
<sequence>MNPSTQVSRSALNCLATMVRIEYTEKAKDPEFMQRFEAWKAAREAAKKEGAKA</sequence>
<reference evidence="1" key="1">
    <citation type="journal article" date="2013" name="PLoS ONE">
        <title>Metagenomic insights into the carbohydrate-active enzymes carried by the microorganisms adhering to solid digesta in the rumen of cows.</title>
        <authorList>
            <person name="Wang L."/>
            <person name="Hatem A."/>
            <person name="Catalyurek U.V."/>
            <person name="Morrison M."/>
            <person name="Yu Z."/>
        </authorList>
    </citation>
    <scope>NUCLEOTIDE SEQUENCE</scope>
</reference>
<dbReference type="EMBL" id="KC246783">
    <property type="protein sequence ID" value="AHF24057.1"/>
    <property type="molecule type" value="Genomic_DNA"/>
</dbReference>
<proteinExistence type="predicted"/>